<dbReference type="RefSeq" id="WP_093389145.1">
    <property type="nucleotide sequence ID" value="NZ_FOTW01000017.1"/>
</dbReference>
<gene>
    <name evidence="1" type="ORF">SAMN02982985_03675</name>
</gene>
<protein>
    <recommendedName>
        <fullName evidence="3">Abi-like protein</fullName>
    </recommendedName>
</protein>
<reference evidence="1 2" key="1">
    <citation type="submission" date="2016-10" db="EMBL/GenBank/DDBJ databases">
        <authorList>
            <person name="de Groot N.N."/>
        </authorList>
    </citation>
    <scope>NUCLEOTIDE SEQUENCE [LARGE SCALE GENOMIC DNA]</scope>
    <source>
        <strain evidence="1 2">ATCC 43154</strain>
    </source>
</reference>
<dbReference type="AlphaFoldDB" id="A0A1I4PX54"/>
<organism evidence="1 2">
    <name type="scientific">Rugamonas rubra</name>
    <dbReference type="NCBI Taxonomy" id="758825"/>
    <lineage>
        <taxon>Bacteria</taxon>
        <taxon>Pseudomonadati</taxon>
        <taxon>Pseudomonadota</taxon>
        <taxon>Betaproteobacteria</taxon>
        <taxon>Burkholderiales</taxon>
        <taxon>Oxalobacteraceae</taxon>
        <taxon>Telluria group</taxon>
        <taxon>Rugamonas</taxon>
    </lineage>
</organism>
<dbReference type="STRING" id="758825.SAMN02982985_03675"/>
<accession>A0A1I4PX54</accession>
<keyword evidence="2" id="KW-1185">Reference proteome</keyword>
<evidence type="ECO:0008006" key="3">
    <source>
        <dbReference type="Google" id="ProtNLM"/>
    </source>
</evidence>
<evidence type="ECO:0000313" key="1">
    <source>
        <dbReference type="EMBL" id="SFM32402.1"/>
    </source>
</evidence>
<dbReference type="Proteomes" id="UP000199470">
    <property type="component" value="Unassembled WGS sequence"/>
</dbReference>
<sequence length="322" mass="36948">MHHHLPNDIPAALDDLSAPRLLSYRAFFNNPSDPELYGVYCWNDAISMRLMRLIGNIEIILRNRLHRELSRFAYMPGVSTGDKDANDWYRFVITPGTKAAQLIGKQTTGGLLVSTTPCHHVVAQMTYGFWPRLLQIKQNRANVVIPWDTMIPSIFPDHTKKASTYWTSQHEQDKLFVRLDLIGDLRNRVAHFEPVWKFGELKDEWIKRTNHPVTVVAPPPASPAQAIARLRLVYARTTQLLSWLSKSRAGDYMVSENHLNLDWLLSQEGFDHFRNIGNVETVRLSSLTKSWGTKLALQGRKSVLVEHKQQLIGRYFSLQSKP</sequence>
<dbReference type="OrthoDB" id="9813050at2"/>
<evidence type="ECO:0000313" key="2">
    <source>
        <dbReference type="Proteomes" id="UP000199470"/>
    </source>
</evidence>
<name>A0A1I4PX54_9BURK</name>
<dbReference type="EMBL" id="FOTW01000017">
    <property type="protein sequence ID" value="SFM32402.1"/>
    <property type="molecule type" value="Genomic_DNA"/>
</dbReference>
<proteinExistence type="predicted"/>